<reference evidence="2 3" key="1">
    <citation type="submission" date="2021-01" db="EMBL/GenBank/DDBJ databases">
        <title>Whole genome shotgun sequence of Cellulomonas phragmiteti NBRC 110785.</title>
        <authorList>
            <person name="Komaki H."/>
            <person name="Tamura T."/>
        </authorList>
    </citation>
    <scope>NUCLEOTIDE SEQUENCE [LARGE SCALE GENOMIC DNA]</scope>
    <source>
        <strain evidence="2 3">NBRC 110785</strain>
    </source>
</reference>
<gene>
    <name evidence="2" type="ORF">Cph01nite_06320</name>
</gene>
<evidence type="ECO:0008006" key="4">
    <source>
        <dbReference type="Google" id="ProtNLM"/>
    </source>
</evidence>
<sequence length="255" mass="25178">MLVSGGSGPSAPRVAGHDRRREPPDGRLTCGSPASDRPPARVRAAHPPAPAAPARETEQEPFVTRLRPRPSRAAVAGLVAAAALALTGCSATNPITTLGEYDASDGAGVSVGGVRALNLLVVSAGEGEPGALSGALTNRSADDEEVTLTVAGGEPVEIAVAGGSSVLLGVTDGPARYATTDVPVAAVDTAPGGLTSVTITTSGGGTVELRIPVLDGTLPEYAPLLEAVTEGAAATPSPAATRDASAPEGEETQED</sequence>
<feature type="region of interest" description="Disordered" evidence="1">
    <location>
        <begin position="1"/>
        <end position="63"/>
    </location>
</feature>
<accession>A0ABQ4DHP2</accession>
<feature type="compositionally biased region" description="Basic and acidic residues" evidence="1">
    <location>
        <begin position="15"/>
        <end position="25"/>
    </location>
</feature>
<comment type="caution">
    <text evidence="2">The sequence shown here is derived from an EMBL/GenBank/DDBJ whole genome shotgun (WGS) entry which is preliminary data.</text>
</comment>
<organism evidence="2 3">
    <name type="scientific">Cellulomonas phragmiteti</name>
    <dbReference type="NCBI Taxonomy" id="478780"/>
    <lineage>
        <taxon>Bacteria</taxon>
        <taxon>Bacillati</taxon>
        <taxon>Actinomycetota</taxon>
        <taxon>Actinomycetes</taxon>
        <taxon>Micrococcales</taxon>
        <taxon>Cellulomonadaceae</taxon>
        <taxon>Cellulomonas</taxon>
    </lineage>
</organism>
<dbReference type="EMBL" id="BONP01000002">
    <property type="protein sequence ID" value="GIG38870.1"/>
    <property type="molecule type" value="Genomic_DNA"/>
</dbReference>
<evidence type="ECO:0000313" key="2">
    <source>
        <dbReference type="EMBL" id="GIG38870.1"/>
    </source>
</evidence>
<evidence type="ECO:0000256" key="1">
    <source>
        <dbReference type="SAM" id="MobiDB-lite"/>
    </source>
</evidence>
<proteinExistence type="predicted"/>
<keyword evidence="3" id="KW-1185">Reference proteome</keyword>
<name>A0ABQ4DHP2_9CELL</name>
<protein>
    <recommendedName>
        <fullName evidence="4">Lipoprotein</fullName>
    </recommendedName>
</protein>
<dbReference type="Proteomes" id="UP000614741">
    <property type="component" value="Unassembled WGS sequence"/>
</dbReference>
<feature type="region of interest" description="Disordered" evidence="1">
    <location>
        <begin position="229"/>
        <end position="255"/>
    </location>
</feature>
<evidence type="ECO:0000313" key="3">
    <source>
        <dbReference type="Proteomes" id="UP000614741"/>
    </source>
</evidence>